<dbReference type="EMBL" id="CP032823">
    <property type="protein sequence ID" value="AYJ80428.1"/>
    <property type="molecule type" value="Genomic_DNA"/>
</dbReference>
<gene>
    <name evidence="1" type="ORF">ACRYA_1305</name>
</gene>
<proteinExistence type="predicted"/>
<protein>
    <submittedName>
        <fullName evidence="1">Uncharacterized protein</fullName>
    </submittedName>
</protein>
<dbReference type="Proteomes" id="UP000273809">
    <property type="component" value="Chromosome"/>
</dbReference>
<dbReference type="AlphaFoldDB" id="A0AAD0TXL9"/>
<sequence length="174" mass="20482">MKYLLIFISLFLLNGCLGANFMGAKKIIAGGTITERWYFNPEYNKEDIPKGTAFYGASADKIKYKFIIKYYQTTEDGKSDIEIPKKDIWTIKHNGKRFNYQDDDNLFYYNKINDSFVKHIDSYRNKPEAINSDEEILAVKQCYENAWCKLYPNIYEKIDIYVKQSILDKPLSEE</sequence>
<accession>A0AAD0TXL9</accession>
<dbReference type="GeneID" id="56461522"/>
<dbReference type="RefSeq" id="WP_105918150.1">
    <property type="nucleotide sequence ID" value="NZ_CP021072.1"/>
</dbReference>
<organism evidence="1 2">
    <name type="scientific">Aliarcobacter cryaerophilus ATCC 43158</name>
    <dbReference type="NCBI Taxonomy" id="1032070"/>
    <lineage>
        <taxon>Bacteria</taxon>
        <taxon>Pseudomonadati</taxon>
        <taxon>Campylobacterota</taxon>
        <taxon>Epsilonproteobacteria</taxon>
        <taxon>Campylobacterales</taxon>
        <taxon>Arcobacteraceae</taxon>
        <taxon>Aliarcobacter</taxon>
    </lineage>
</organism>
<dbReference type="KEGG" id="acre:ACRYA_1305"/>
<name>A0AAD0TXL9_9BACT</name>
<evidence type="ECO:0000313" key="1">
    <source>
        <dbReference type="EMBL" id="AYJ80428.1"/>
    </source>
</evidence>
<reference evidence="1 2" key="1">
    <citation type="submission" date="2018-10" db="EMBL/GenBank/DDBJ databases">
        <title>Complete genome sequences of Arcobacter cryaerophilus strains ATCC 43158 and ATCC 49615.</title>
        <authorList>
            <person name="Miller W.G."/>
            <person name="Yee E."/>
            <person name="Bono J.L."/>
        </authorList>
    </citation>
    <scope>NUCLEOTIDE SEQUENCE [LARGE SCALE GENOMIC DNA]</scope>
    <source>
        <strain evidence="1 2">ATCC 43158</strain>
    </source>
</reference>
<evidence type="ECO:0000313" key="2">
    <source>
        <dbReference type="Proteomes" id="UP000273809"/>
    </source>
</evidence>